<reference evidence="1" key="1">
    <citation type="submission" date="2020-12" db="EMBL/GenBank/DDBJ databases">
        <authorList>
            <person name="Iha C."/>
        </authorList>
    </citation>
    <scope>NUCLEOTIDE SEQUENCE</scope>
</reference>
<dbReference type="Proteomes" id="UP000708148">
    <property type="component" value="Unassembled WGS sequence"/>
</dbReference>
<name>A0A8S1J8D5_9CHLO</name>
<comment type="caution">
    <text evidence="1">The sequence shown here is derived from an EMBL/GenBank/DDBJ whole genome shotgun (WGS) entry which is preliminary data.</text>
</comment>
<sequence length="135" mass="14627">MRRNRPFGCGGALFRNEAFLVAANTVEGGVEVAGNTSAPYLGSACGGAVQQLRTRWQCSASEDTPMWPSTEKIDLSDRFISLVHLLAVYTDAILLWRPVLVRMRHLCTTLSCHLWQGAAHQGGSKPNGLQICGAL</sequence>
<protein>
    <submittedName>
        <fullName evidence="1">Uncharacterized protein</fullName>
    </submittedName>
</protein>
<dbReference type="EMBL" id="CAJHUC010001730">
    <property type="protein sequence ID" value="CAD7702163.1"/>
    <property type="molecule type" value="Genomic_DNA"/>
</dbReference>
<accession>A0A8S1J8D5</accession>
<evidence type="ECO:0000313" key="2">
    <source>
        <dbReference type="Proteomes" id="UP000708148"/>
    </source>
</evidence>
<evidence type="ECO:0000313" key="1">
    <source>
        <dbReference type="EMBL" id="CAD7702163.1"/>
    </source>
</evidence>
<dbReference type="AlphaFoldDB" id="A0A8S1J8D5"/>
<keyword evidence="2" id="KW-1185">Reference proteome</keyword>
<organism evidence="1 2">
    <name type="scientific">Ostreobium quekettii</name>
    <dbReference type="NCBI Taxonomy" id="121088"/>
    <lineage>
        <taxon>Eukaryota</taxon>
        <taxon>Viridiplantae</taxon>
        <taxon>Chlorophyta</taxon>
        <taxon>core chlorophytes</taxon>
        <taxon>Ulvophyceae</taxon>
        <taxon>TCBD clade</taxon>
        <taxon>Bryopsidales</taxon>
        <taxon>Ostreobineae</taxon>
        <taxon>Ostreobiaceae</taxon>
        <taxon>Ostreobium</taxon>
    </lineage>
</organism>
<gene>
    <name evidence="1" type="ORF">OSTQU699_LOCUS7520</name>
</gene>
<proteinExistence type="predicted"/>